<dbReference type="InterPro" id="IPR011989">
    <property type="entry name" value="ARM-like"/>
</dbReference>
<dbReference type="Pfam" id="PF05142">
    <property type="entry name" value="DUF702"/>
    <property type="match status" value="1"/>
</dbReference>
<proteinExistence type="predicted"/>
<dbReference type="InterPro" id="IPR002554">
    <property type="entry name" value="PP2A_B56"/>
</dbReference>
<dbReference type="Proteomes" id="UP001396334">
    <property type="component" value="Unassembled WGS sequence"/>
</dbReference>
<evidence type="ECO:0000313" key="3">
    <source>
        <dbReference type="Proteomes" id="UP001396334"/>
    </source>
</evidence>
<accession>A0ABR2AD83</accession>
<reference evidence="2 3" key="1">
    <citation type="journal article" date="2024" name="G3 (Bethesda)">
        <title>Genome assembly of Hibiscus sabdariffa L. provides insights into metabolisms of medicinal natural products.</title>
        <authorList>
            <person name="Kim T."/>
        </authorList>
    </citation>
    <scope>NUCLEOTIDE SEQUENCE [LARGE SCALE GENOMIC DNA]</scope>
    <source>
        <strain evidence="2">TK-2024</strain>
        <tissue evidence="2">Old leaves</tissue>
    </source>
</reference>
<feature type="compositionally biased region" description="Polar residues" evidence="1">
    <location>
        <begin position="109"/>
        <end position="118"/>
    </location>
</feature>
<organism evidence="2 3">
    <name type="scientific">Hibiscus sabdariffa</name>
    <name type="common">roselle</name>
    <dbReference type="NCBI Taxonomy" id="183260"/>
    <lineage>
        <taxon>Eukaryota</taxon>
        <taxon>Viridiplantae</taxon>
        <taxon>Streptophyta</taxon>
        <taxon>Embryophyta</taxon>
        <taxon>Tracheophyta</taxon>
        <taxon>Spermatophyta</taxon>
        <taxon>Magnoliopsida</taxon>
        <taxon>eudicotyledons</taxon>
        <taxon>Gunneridae</taxon>
        <taxon>Pentapetalae</taxon>
        <taxon>rosids</taxon>
        <taxon>malvids</taxon>
        <taxon>Malvales</taxon>
        <taxon>Malvaceae</taxon>
        <taxon>Malvoideae</taxon>
        <taxon>Hibiscus</taxon>
    </lineage>
</organism>
<feature type="compositionally biased region" description="Low complexity" evidence="1">
    <location>
        <begin position="125"/>
        <end position="172"/>
    </location>
</feature>
<feature type="region of interest" description="Disordered" evidence="1">
    <location>
        <begin position="105"/>
        <end position="179"/>
    </location>
</feature>
<dbReference type="SUPFAM" id="SSF48371">
    <property type="entry name" value="ARM repeat"/>
    <property type="match status" value="1"/>
</dbReference>
<gene>
    <name evidence="2" type="ORF">V6N11_063143</name>
</gene>
<protein>
    <submittedName>
        <fullName evidence="2">Uncharacterized protein</fullName>
    </submittedName>
</protein>
<evidence type="ECO:0000313" key="2">
    <source>
        <dbReference type="EMBL" id="KAK8491110.1"/>
    </source>
</evidence>
<dbReference type="EMBL" id="JBBPBN010000264">
    <property type="protein sequence ID" value="KAK8491110.1"/>
    <property type="molecule type" value="Genomic_DNA"/>
</dbReference>
<dbReference type="Gene3D" id="1.25.10.10">
    <property type="entry name" value="Leucine-rich Repeat Variant"/>
    <property type="match status" value="1"/>
</dbReference>
<comment type="caution">
    <text evidence="2">The sequence shown here is derived from an EMBL/GenBank/DDBJ whole genome shotgun (WGS) entry which is preliminary data.</text>
</comment>
<dbReference type="Pfam" id="PF01603">
    <property type="entry name" value="B56"/>
    <property type="match status" value="1"/>
</dbReference>
<sequence length="230" mass="24101">MMTVVVAVVVLRGNDCATHVKTTWVLAARRKGRKVVVVGEEDGGGNGRGFLGSSSCSGKRQRVLNFTSNAASKSLNFEAATSHQGNCGFRVRDCVDMIKQILGKLPQKPSKSSHNDSNGDGGAHGNSSLNSSPGPNPLNNSKPGSASSKSSSSSRSNNSPLNSNSSSSNKSNQGKKTAPLASQAGLVLTSGVYEALPCKMEKHNGIAELLEILGSIINEFDLPLKEEYKL</sequence>
<keyword evidence="3" id="KW-1185">Reference proteome</keyword>
<evidence type="ECO:0000256" key="1">
    <source>
        <dbReference type="SAM" id="MobiDB-lite"/>
    </source>
</evidence>
<dbReference type="InterPro" id="IPR016024">
    <property type="entry name" value="ARM-type_fold"/>
</dbReference>
<name>A0ABR2AD83_9ROSI</name>